<keyword evidence="2" id="KW-1185">Reference proteome</keyword>
<dbReference type="KEGG" id="thu:AC731_006495"/>
<gene>
    <name evidence="1" type="ORF">AC731_006495</name>
</gene>
<proteinExistence type="predicted"/>
<evidence type="ECO:0000313" key="2">
    <source>
        <dbReference type="Proteomes" id="UP000036902"/>
    </source>
</evidence>
<dbReference type="EMBL" id="CP014646">
    <property type="protein sequence ID" value="AMO36620.1"/>
    <property type="molecule type" value="Genomic_DNA"/>
</dbReference>
<accession>A0A127K3T1</accession>
<dbReference type="RefSeq" id="WP_048704218.1">
    <property type="nucleotide sequence ID" value="NZ_CP014646.1"/>
</dbReference>
<reference evidence="2" key="1">
    <citation type="submission" date="2016-03" db="EMBL/GenBank/DDBJ databases">
        <authorList>
            <person name="Ma C."/>
            <person name="Zhou S."/>
            <person name="Yang G."/>
        </authorList>
    </citation>
    <scope>NUCLEOTIDE SEQUENCE [LARGE SCALE GENOMIC DNA]</scope>
    <source>
        <strain evidence="2">SgZ-1</strain>
    </source>
</reference>
<protein>
    <submittedName>
        <fullName evidence="1">Uncharacterized protein</fullName>
    </submittedName>
</protein>
<dbReference type="Proteomes" id="UP000036902">
    <property type="component" value="Chromosome"/>
</dbReference>
<sequence>MKLIVVKYEGQKFYRDRTALRTEWNPGDVKRVPEREAKTLLRFAEFKRGDETEAADQPGDVEAIVAAQNQREQDEHRETEGMLMLIETMDKDALEAYAMKYEVNLDKRRGVEKLRGEVVSLIEQFGAR</sequence>
<dbReference type="STRING" id="1134435.AC731_006495"/>
<name>A0A127K3T1_9RHOO</name>
<dbReference type="AlphaFoldDB" id="A0A127K3T1"/>
<organism evidence="1 2">
    <name type="scientific">Thauera humireducens</name>
    <dbReference type="NCBI Taxonomy" id="1134435"/>
    <lineage>
        <taxon>Bacteria</taxon>
        <taxon>Pseudomonadati</taxon>
        <taxon>Pseudomonadota</taxon>
        <taxon>Betaproteobacteria</taxon>
        <taxon>Rhodocyclales</taxon>
        <taxon>Zoogloeaceae</taxon>
        <taxon>Thauera</taxon>
    </lineage>
</organism>
<evidence type="ECO:0000313" key="1">
    <source>
        <dbReference type="EMBL" id="AMO36620.1"/>
    </source>
</evidence>